<evidence type="ECO:0000313" key="3">
    <source>
        <dbReference type="Proteomes" id="UP001054945"/>
    </source>
</evidence>
<dbReference type="Proteomes" id="UP001054945">
    <property type="component" value="Unassembled WGS sequence"/>
</dbReference>
<evidence type="ECO:0000313" key="2">
    <source>
        <dbReference type="EMBL" id="GIX70020.1"/>
    </source>
</evidence>
<evidence type="ECO:0000256" key="1">
    <source>
        <dbReference type="SAM" id="SignalP"/>
    </source>
</evidence>
<organism evidence="2 3">
    <name type="scientific">Caerostris extrusa</name>
    <name type="common">Bark spider</name>
    <name type="synonym">Caerostris bankana</name>
    <dbReference type="NCBI Taxonomy" id="172846"/>
    <lineage>
        <taxon>Eukaryota</taxon>
        <taxon>Metazoa</taxon>
        <taxon>Ecdysozoa</taxon>
        <taxon>Arthropoda</taxon>
        <taxon>Chelicerata</taxon>
        <taxon>Arachnida</taxon>
        <taxon>Araneae</taxon>
        <taxon>Araneomorphae</taxon>
        <taxon>Entelegynae</taxon>
        <taxon>Araneoidea</taxon>
        <taxon>Araneidae</taxon>
        <taxon>Caerostris</taxon>
    </lineage>
</organism>
<dbReference type="EMBL" id="BPLR01019641">
    <property type="protein sequence ID" value="GIX70020.1"/>
    <property type="molecule type" value="Genomic_DNA"/>
</dbReference>
<gene>
    <name evidence="2" type="ORF">CEXT_180801</name>
</gene>
<reference evidence="2 3" key="1">
    <citation type="submission" date="2021-06" db="EMBL/GenBank/DDBJ databases">
        <title>Caerostris extrusa draft genome.</title>
        <authorList>
            <person name="Kono N."/>
            <person name="Arakawa K."/>
        </authorList>
    </citation>
    <scope>NUCLEOTIDE SEQUENCE [LARGE SCALE GENOMIC DNA]</scope>
</reference>
<keyword evidence="3" id="KW-1185">Reference proteome</keyword>
<keyword evidence="1" id="KW-0732">Signal</keyword>
<accession>A0AAV4MDU4</accession>
<sequence>MTGWVVGNFKWQWVLMALVAEIPDCGNWASFERAINAPYLFWATLSRSSVPFTEKLSYRRCARSVAAKGFQLIGPDQLTYQLNGLLTDNKGRRAYPCCQLYFSAHNGQISGNNFSLATS</sequence>
<name>A0AAV4MDU4_CAEEX</name>
<comment type="caution">
    <text evidence="2">The sequence shown here is derived from an EMBL/GenBank/DDBJ whole genome shotgun (WGS) entry which is preliminary data.</text>
</comment>
<proteinExistence type="predicted"/>
<feature type="chain" id="PRO_5043528640" evidence="1">
    <location>
        <begin position="29"/>
        <end position="119"/>
    </location>
</feature>
<protein>
    <submittedName>
        <fullName evidence="2">Uncharacterized protein</fullName>
    </submittedName>
</protein>
<dbReference type="AlphaFoldDB" id="A0AAV4MDU4"/>
<feature type="signal peptide" evidence="1">
    <location>
        <begin position="1"/>
        <end position="28"/>
    </location>
</feature>